<evidence type="ECO:0000313" key="2">
    <source>
        <dbReference type="Proteomes" id="UP000228496"/>
    </source>
</evidence>
<protein>
    <submittedName>
        <fullName evidence="1">Uncharacterized protein</fullName>
    </submittedName>
</protein>
<reference evidence="1 2" key="1">
    <citation type="submission" date="2017-09" db="EMBL/GenBank/DDBJ databases">
        <title>Depth-based differentiation of microbial function through sediment-hosted aquifers and enrichment of novel symbionts in the deep terrestrial subsurface.</title>
        <authorList>
            <person name="Probst A.J."/>
            <person name="Ladd B."/>
            <person name="Jarett J.K."/>
            <person name="Geller-Mcgrath D.E."/>
            <person name="Sieber C.M."/>
            <person name="Emerson J.B."/>
            <person name="Anantharaman K."/>
            <person name="Thomas B.C."/>
            <person name="Malmstrom R."/>
            <person name="Stieglmeier M."/>
            <person name="Klingl A."/>
            <person name="Woyke T."/>
            <person name="Ryan C.M."/>
            <person name="Banfield J.F."/>
        </authorList>
    </citation>
    <scope>NUCLEOTIDE SEQUENCE [LARGE SCALE GENOMIC DNA]</scope>
    <source>
        <strain evidence="1">CG10_big_fil_rev_8_21_14_0_10_36_16</strain>
    </source>
</reference>
<evidence type="ECO:0000313" key="1">
    <source>
        <dbReference type="EMBL" id="PJE51335.1"/>
    </source>
</evidence>
<dbReference type="EMBL" id="PCXQ01000003">
    <property type="protein sequence ID" value="PJE51335.1"/>
    <property type="molecule type" value="Genomic_DNA"/>
</dbReference>
<proteinExistence type="predicted"/>
<accession>A0A2J0Q854</accession>
<dbReference type="AlphaFoldDB" id="A0A2J0Q854"/>
<sequence>MQQEAKAMHEMISFLVDREANIYAQNGVCKSWEIAKIFGINQRECLVGQFDLVNRVLYFTDSSFRVMSNHASAAKEFFTKCAGTPESLIAFVERGNWDGNVLPLLLNIEARRLFFLEMEPTRKLQLEAIELARNVHEEAIVNADMGHQEAVDLARKKYTRDQHYLEADTVYDRSVISAKKSRRESELLEHNSYDEAVESARKAYNETAIKIWTQFFRDVDNRIKIWCS</sequence>
<name>A0A2J0Q854_9BACT</name>
<gene>
    <name evidence="1" type="ORF">COV29_01100</name>
</gene>
<organism evidence="1 2">
    <name type="scientific">Candidatus Yanofskybacteria bacterium CG10_big_fil_rev_8_21_14_0_10_36_16</name>
    <dbReference type="NCBI Taxonomy" id="1975096"/>
    <lineage>
        <taxon>Bacteria</taxon>
        <taxon>Candidatus Yanofskyibacteriota</taxon>
    </lineage>
</organism>
<dbReference type="Proteomes" id="UP000228496">
    <property type="component" value="Unassembled WGS sequence"/>
</dbReference>
<comment type="caution">
    <text evidence="1">The sequence shown here is derived from an EMBL/GenBank/DDBJ whole genome shotgun (WGS) entry which is preliminary data.</text>
</comment>